<dbReference type="RefSeq" id="XP_003072230.1">
    <property type="nucleotide sequence ID" value="XM_003072184.1"/>
</dbReference>
<proteinExistence type="inferred from homology"/>
<reference evidence="11" key="3">
    <citation type="submission" date="2014-03" db="EMBL/GenBank/DDBJ databases">
        <authorList>
            <person name="Corradi N."/>
            <person name="Pombert J.-F."/>
            <person name="Keeling P.J."/>
        </authorList>
    </citation>
    <scope>NUCLEOTIDE SEQUENCE</scope>
    <source>
        <strain evidence="11">ATCC 50506</strain>
    </source>
</reference>
<dbReference type="PIRSF" id="PIRSF000412">
    <property type="entry name" value="SHMT"/>
    <property type="match status" value="1"/>
</dbReference>
<comment type="catalytic activity">
    <reaction evidence="1 9">
        <text>(6R)-5,10-methylene-5,6,7,8-tetrahydrofolate + glycine + H2O = (6S)-5,6,7,8-tetrahydrofolate + L-serine</text>
        <dbReference type="Rhea" id="RHEA:15481"/>
        <dbReference type="ChEBI" id="CHEBI:15377"/>
        <dbReference type="ChEBI" id="CHEBI:15636"/>
        <dbReference type="ChEBI" id="CHEBI:33384"/>
        <dbReference type="ChEBI" id="CHEBI:57305"/>
        <dbReference type="ChEBI" id="CHEBI:57453"/>
        <dbReference type="EC" id="2.1.2.1"/>
    </reaction>
</comment>
<comment type="pathway">
    <text evidence="3 9">One-carbon metabolism; tetrahydrofolate interconversion.</text>
</comment>
<dbReference type="GO" id="GO:0019264">
    <property type="term" value="P:glycine biosynthetic process from serine"/>
    <property type="evidence" value="ECO:0007669"/>
    <property type="project" value="InterPro"/>
</dbReference>
<dbReference type="Pfam" id="PF00464">
    <property type="entry name" value="SHMT"/>
    <property type="match status" value="1"/>
</dbReference>
<feature type="domain" description="Serine hydroxymethyltransferase-like" evidence="10">
    <location>
        <begin position="15"/>
        <end position="406"/>
    </location>
</feature>
<dbReference type="AlphaFoldDB" id="E0S585"/>
<reference evidence="11" key="2">
    <citation type="journal article" date="2012" name="Proc. Natl. Acad. Sci. U.S.A.">
        <title>Gain and loss of multiple functionally related, horizontally transferred genes in the reduced genomes of two microsporidian parasites.</title>
        <authorList>
            <person name="Pombert J.-F."/>
            <person name="Selman M."/>
            <person name="Burki F."/>
            <person name="Bardell F.T."/>
            <person name="Farinelli L."/>
            <person name="Solter L.F."/>
            <person name="Whitman D.W."/>
            <person name="Weiss L.M."/>
            <person name="Corradi N."/>
            <person name="Keeling P.J."/>
        </authorList>
    </citation>
    <scope>NUCLEOTIDE SEQUENCE</scope>
    <source>
        <strain evidence="11">ATCC 50506</strain>
    </source>
</reference>
<comment type="function">
    <text evidence="9">Interconversion of serine and glycine.</text>
</comment>
<dbReference type="SUPFAM" id="SSF53383">
    <property type="entry name" value="PLP-dependent transferases"/>
    <property type="match status" value="1"/>
</dbReference>
<organism evidence="11 13">
    <name type="scientific">Encephalitozoon intestinalis (strain ATCC 50506)</name>
    <name type="common">Microsporidian parasite</name>
    <name type="synonym">Septata intestinalis</name>
    <dbReference type="NCBI Taxonomy" id="876142"/>
    <lineage>
        <taxon>Eukaryota</taxon>
        <taxon>Fungi</taxon>
        <taxon>Fungi incertae sedis</taxon>
        <taxon>Microsporidia</taxon>
        <taxon>Unikaryonidae</taxon>
        <taxon>Encephalitozoon</taxon>
    </lineage>
</organism>
<name>E0S585_ENCIT</name>
<comment type="cofactor">
    <cofactor evidence="2 8 9">
        <name>pyridoxal 5'-phosphate</name>
        <dbReference type="ChEBI" id="CHEBI:597326"/>
    </cofactor>
</comment>
<dbReference type="InterPro" id="IPR039429">
    <property type="entry name" value="SHMT-like_dom"/>
</dbReference>
<keyword evidence="5 9" id="KW-0554">One-carbon metabolism</keyword>
<evidence type="ECO:0000313" key="11">
    <source>
        <dbReference type="EMBL" id="ADM10870.1"/>
    </source>
</evidence>
<dbReference type="PROSITE" id="PS00096">
    <property type="entry name" value="SHMT"/>
    <property type="match status" value="1"/>
</dbReference>
<dbReference type="GO" id="GO:0032259">
    <property type="term" value="P:methylation"/>
    <property type="evidence" value="ECO:0007669"/>
    <property type="project" value="UniProtKB-KW"/>
</dbReference>
<evidence type="ECO:0000256" key="5">
    <source>
        <dbReference type="ARBA" id="ARBA00022563"/>
    </source>
</evidence>
<dbReference type="HOGENOM" id="CLU_022477_0_2_1"/>
<dbReference type="VEuPathDB" id="MicrosporidiaDB:Eint_011360"/>
<dbReference type="InterPro" id="IPR015421">
    <property type="entry name" value="PyrdxlP-dep_Trfase_major"/>
</dbReference>
<protein>
    <recommendedName>
        <fullName evidence="9">Serine hydroxymethyltransferase</fullName>
        <ecNumber evidence="9">2.1.2.1</ecNumber>
    </recommendedName>
</protein>
<dbReference type="GO" id="GO:0005739">
    <property type="term" value="C:mitochondrion"/>
    <property type="evidence" value="ECO:0007669"/>
    <property type="project" value="TreeGrafter"/>
</dbReference>
<dbReference type="GeneID" id="9698653"/>
<accession>E0S585</accession>
<evidence type="ECO:0000256" key="6">
    <source>
        <dbReference type="ARBA" id="ARBA00022679"/>
    </source>
</evidence>
<dbReference type="InterPro" id="IPR019798">
    <property type="entry name" value="Ser_HO-MeTrfase_PLP_BS"/>
</dbReference>
<dbReference type="PANTHER" id="PTHR11680:SF35">
    <property type="entry name" value="SERINE HYDROXYMETHYLTRANSFERASE 1"/>
    <property type="match status" value="1"/>
</dbReference>
<dbReference type="Gene3D" id="3.90.1150.10">
    <property type="entry name" value="Aspartate Aminotransferase, domain 1"/>
    <property type="match status" value="1"/>
</dbReference>
<keyword evidence="11" id="KW-0489">Methyltransferase</keyword>
<dbReference type="GeneID" id="9698638"/>
<dbReference type="GO" id="GO:0008168">
    <property type="term" value="F:methyltransferase activity"/>
    <property type="evidence" value="ECO:0007669"/>
    <property type="project" value="UniProtKB-KW"/>
</dbReference>
<keyword evidence="7 8" id="KW-0663">Pyridoxal phosphate</keyword>
<dbReference type="KEGG" id="ein:Eint_011360"/>
<evidence type="ECO:0000313" key="13">
    <source>
        <dbReference type="Proteomes" id="UP000002313"/>
    </source>
</evidence>
<evidence type="ECO:0000256" key="8">
    <source>
        <dbReference type="PIRSR" id="PIRSR000412-50"/>
    </source>
</evidence>
<dbReference type="GO" id="GO:0004372">
    <property type="term" value="F:glycine hydroxymethyltransferase activity"/>
    <property type="evidence" value="ECO:0007669"/>
    <property type="project" value="UniProtKB-EC"/>
</dbReference>
<dbReference type="HAMAP" id="MF_00051">
    <property type="entry name" value="SHMT"/>
    <property type="match status" value="1"/>
</dbReference>
<evidence type="ECO:0000256" key="3">
    <source>
        <dbReference type="ARBA" id="ARBA00004777"/>
    </source>
</evidence>
<dbReference type="EMBL" id="CP001942">
    <property type="protein sequence ID" value="ADM10870.1"/>
    <property type="molecule type" value="Genomic_DNA"/>
</dbReference>
<keyword evidence="6 9" id="KW-0808">Transferase</keyword>
<dbReference type="RefSeq" id="XP_003072358.1">
    <property type="nucleotide sequence ID" value="XM_003072312.1"/>
</dbReference>
<sequence length="459" mass="49605">MTKGRGEGFWTGPMETVDPELHALICGEAARQQKTINLIASENYVHQSVMEACGSVLTNKYSEGRVGERYYGGTQWIDKIETLCQKRALSLFGLDPAVWGVNVQPYSGSPANFAVYTALVPPGGRIMGLDLPSGGHLTHGYRTKTRKISATSVYFDSRAYRIGPDGFIDYNALEDAFNNFQPHILICGYSAYSRDIDYKRLSSLAASNNAFLFADISHISPLVACGLMNSPFNHCDVVMTTTQKGLRGPRGALIFYRKTVTKNAVSIDLDTKINFAVFPMLQGGPHNHTIAGIASALLHAATPEFAEYARCVVENSKALSAHLLSLGFDIPTGGTDNHMFLVDLKNKDVNATAVEHVCDILGISLNRNTIAGDSSPLNPSGIRIGTYAVTARGLGPHDMRELAAIINGVVELCRETFPGKSIPKAELQKTASALLSSSPAAADLKKRVLALVDAHPIYK</sequence>
<dbReference type="Gene3D" id="3.40.640.10">
    <property type="entry name" value="Type I PLP-dependent aspartate aminotransferase-like (Major domain)"/>
    <property type="match status" value="1"/>
</dbReference>
<evidence type="ECO:0000256" key="9">
    <source>
        <dbReference type="RuleBase" id="RU000585"/>
    </source>
</evidence>
<dbReference type="OrthoDB" id="10265628at2759"/>
<reference evidence="11 13" key="1">
    <citation type="journal article" date="2010" name="Nat. Commun.">
        <title>The complete sequence of the smallest known nuclear genome from the microsporidian Encephalitozoon intestinalis.</title>
        <authorList>
            <person name="Corradi N."/>
            <person name="Pombert J.-F."/>
            <person name="Farinelli L."/>
            <person name="Didier E.S."/>
            <person name="Keeling P.J."/>
        </authorList>
    </citation>
    <scope>NUCLEOTIDE SEQUENCE [LARGE SCALE GENOMIC DNA]</scope>
    <source>
        <strain evidence="11 13">ATCC 50506</strain>
    </source>
</reference>
<gene>
    <name evidence="11" type="ORF">Eint_010060</name>
    <name evidence="12" type="ORF">Eint_011360</name>
</gene>
<dbReference type="PANTHER" id="PTHR11680">
    <property type="entry name" value="SERINE HYDROXYMETHYLTRANSFERASE"/>
    <property type="match status" value="1"/>
</dbReference>
<dbReference type="Proteomes" id="UP000002313">
    <property type="component" value="Chromosome I"/>
</dbReference>
<dbReference type="InterPro" id="IPR049943">
    <property type="entry name" value="Ser_HO-MeTrfase-like"/>
</dbReference>
<dbReference type="GO" id="GO:0035999">
    <property type="term" value="P:tetrahydrofolate interconversion"/>
    <property type="evidence" value="ECO:0007669"/>
    <property type="project" value="UniProtKB-UniPathway"/>
</dbReference>
<evidence type="ECO:0000256" key="2">
    <source>
        <dbReference type="ARBA" id="ARBA00001933"/>
    </source>
</evidence>
<dbReference type="KEGG" id="ein:Eint_010060"/>
<evidence type="ECO:0000256" key="7">
    <source>
        <dbReference type="ARBA" id="ARBA00022898"/>
    </source>
</evidence>
<dbReference type="EMBL" id="CP001942">
    <property type="protein sequence ID" value="ADM10998.1"/>
    <property type="molecule type" value="Genomic_DNA"/>
</dbReference>
<dbReference type="InterPro" id="IPR015424">
    <property type="entry name" value="PyrdxlP-dep_Trfase"/>
</dbReference>
<evidence type="ECO:0000259" key="10">
    <source>
        <dbReference type="Pfam" id="PF00464"/>
    </source>
</evidence>
<dbReference type="EC" id="2.1.2.1" evidence="9"/>
<dbReference type="VEuPathDB" id="MicrosporidiaDB:Eint_010060"/>
<evidence type="ECO:0000256" key="4">
    <source>
        <dbReference type="ARBA" id="ARBA00006376"/>
    </source>
</evidence>
<dbReference type="NCBIfam" id="NF000586">
    <property type="entry name" value="PRK00011.1"/>
    <property type="match status" value="1"/>
</dbReference>
<dbReference type="InterPro" id="IPR015422">
    <property type="entry name" value="PyrdxlP-dep_Trfase_small"/>
</dbReference>
<evidence type="ECO:0000256" key="1">
    <source>
        <dbReference type="ARBA" id="ARBA00001528"/>
    </source>
</evidence>
<evidence type="ECO:0000313" key="12">
    <source>
        <dbReference type="EMBL" id="ADM10998.1"/>
    </source>
</evidence>
<dbReference type="CDD" id="cd00378">
    <property type="entry name" value="SHMT"/>
    <property type="match status" value="1"/>
</dbReference>
<dbReference type="GO" id="GO:0030170">
    <property type="term" value="F:pyridoxal phosphate binding"/>
    <property type="evidence" value="ECO:0007669"/>
    <property type="project" value="InterPro"/>
</dbReference>
<feature type="modified residue" description="N6-(pyridoxal phosphate)lysine" evidence="8">
    <location>
        <position position="244"/>
    </location>
</feature>
<dbReference type="UniPathway" id="UPA00193"/>
<comment type="similarity">
    <text evidence="4 9">Belongs to the SHMT family.</text>
</comment>
<keyword evidence="13" id="KW-1185">Reference proteome</keyword>
<dbReference type="InterPro" id="IPR001085">
    <property type="entry name" value="Ser_HO-MeTrfase"/>
</dbReference>